<dbReference type="GO" id="GO:0016020">
    <property type="term" value="C:membrane"/>
    <property type="evidence" value="ECO:0007669"/>
    <property type="project" value="InterPro"/>
</dbReference>
<keyword evidence="1" id="KW-1133">Transmembrane helix</keyword>
<protein>
    <recommendedName>
        <fullName evidence="4">MerC mercury resistance protein</fullName>
    </recommendedName>
</protein>
<keyword evidence="1" id="KW-0472">Membrane</keyword>
<dbReference type="OrthoDB" id="5959723at2"/>
<dbReference type="EMBL" id="MWQO01000014">
    <property type="protein sequence ID" value="THD11367.1"/>
    <property type="molecule type" value="Genomic_DNA"/>
</dbReference>
<dbReference type="RefSeq" id="WP_081130311.1">
    <property type="nucleotide sequence ID" value="NZ_LDOS01000005.1"/>
</dbReference>
<evidence type="ECO:0000313" key="2">
    <source>
        <dbReference type="EMBL" id="THD11367.1"/>
    </source>
</evidence>
<reference evidence="2 3" key="1">
    <citation type="submission" date="2017-02" db="EMBL/GenBank/DDBJ databases">
        <title>Whole genome sequencing of Metallibacterium scheffleri DSM 24874 (T).</title>
        <authorList>
            <person name="Kumar S."/>
            <person name="Patil P."/>
            <person name="Patil P.B."/>
        </authorList>
    </citation>
    <scope>NUCLEOTIDE SEQUENCE [LARGE SCALE GENOMIC DNA]</scope>
    <source>
        <strain evidence="2 3">DSM 24874</strain>
    </source>
</reference>
<organism evidence="2 3">
    <name type="scientific">Metallibacterium scheffleri</name>
    <dbReference type="NCBI Taxonomy" id="993689"/>
    <lineage>
        <taxon>Bacteria</taxon>
        <taxon>Pseudomonadati</taxon>
        <taxon>Pseudomonadota</taxon>
        <taxon>Gammaproteobacteria</taxon>
        <taxon>Lysobacterales</taxon>
        <taxon>Rhodanobacteraceae</taxon>
        <taxon>Metallibacterium</taxon>
    </lineage>
</organism>
<sequence>MKDLFKQLGSLLGALFAAACCLGLPLLLSALSAAGLGFLIHDAILIPLLLAFVGLNLWLLWRATGGHADRRPFRLGVIGGVLAVVGLYIHPLVATLGLLLLVVASGWDFFNGRRARSCVT</sequence>
<feature type="transmembrane region" description="Helical" evidence="1">
    <location>
        <begin position="43"/>
        <end position="61"/>
    </location>
</feature>
<evidence type="ECO:0000313" key="3">
    <source>
        <dbReference type="Proteomes" id="UP000307749"/>
    </source>
</evidence>
<evidence type="ECO:0008006" key="4">
    <source>
        <dbReference type="Google" id="ProtNLM"/>
    </source>
</evidence>
<dbReference type="Pfam" id="PF03203">
    <property type="entry name" value="MerC"/>
    <property type="match status" value="1"/>
</dbReference>
<feature type="transmembrane region" description="Helical" evidence="1">
    <location>
        <begin position="73"/>
        <end position="104"/>
    </location>
</feature>
<name>A0A4S3KQN1_9GAMM</name>
<dbReference type="STRING" id="993689.GCA_002077135_00274"/>
<comment type="caution">
    <text evidence="2">The sequence shown here is derived from an EMBL/GenBank/DDBJ whole genome shotgun (WGS) entry which is preliminary data.</text>
</comment>
<proteinExistence type="predicted"/>
<keyword evidence="1" id="KW-0812">Transmembrane</keyword>
<dbReference type="PROSITE" id="PS51257">
    <property type="entry name" value="PROKAR_LIPOPROTEIN"/>
    <property type="match status" value="1"/>
</dbReference>
<dbReference type="InterPro" id="IPR004891">
    <property type="entry name" value="Mercury-R_MerC"/>
</dbReference>
<dbReference type="GO" id="GO:0015097">
    <property type="term" value="F:mercury ion transmembrane transporter activity"/>
    <property type="evidence" value="ECO:0007669"/>
    <property type="project" value="InterPro"/>
</dbReference>
<dbReference type="AlphaFoldDB" id="A0A4S3KQN1"/>
<accession>A0A4S3KQN1</accession>
<keyword evidence="3" id="KW-1185">Reference proteome</keyword>
<evidence type="ECO:0000256" key="1">
    <source>
        <dbReference type="SAM" id="Phobius"/>
    </source>
</evidence>
<dbReference type="Proteomes" id="UP000307749">
    <property type="component" value="Unassembled WGS sequence"/>
</dbReference>
<dbReference type="Gene3D" id="1.10.287.910">
    <property type="entry name" value="bacterial mercury transporter, merf"/>
    <property type="match status" value="1"/>
</dbReference>
<gene>
    <name evidence="2" type="ORF">B1806_04425</name>
</gene>